<keyword evidence="3" id="KW-1185">Reference proteome</keyword>
<proteinExistence type="predicted"/>
<name>A0ABT7FQ03_9CORY</name>
<dbReference type="Gene3D" id="3.40.710.10">
    <property type="entry name" value="DD-peptidase/beta-lactamase superfamily"/>
    <property type="match status" value="1"/>
</dbReference>
<dbReference type="EMBL" id="JASNUO010000005">
    <property type="protein sequence ID" value="MDK4247673.1"/>
    <property type="molecule type" value="Genomic_DNA"/>
</dbReference>
<dbReference type="InterPro" id="IPR012338">
    <property type="entry name" value="Beta-lactam/transpept-like"/>
</dbReference>
<sequence length="322" mass="35137">MPEKEQLPVIWFDVFNPSSLNAAASVKAGAALAVCMLACSTVTGCSNSERDSTAKAEDTTITAHRAAKVPPRINEFLKGDEGHSISYIRLHDGMYMGSAAEHDPRPALSLIKLYIATYVIEQGEYEDKYEALGMIASSSDKSAEELFKKYPDSIDKIAKEYDLESTKAGETWGYSETSTYDVASFISQLIKRDETHPVLVAMSHADPVSEDGYDQDYGTAKLSNVVGSKWGWSNDKSINSSVSFGKNFVAAASINGSADDLTDYVKSEITGENLGKATERFLKYKDGEDVPPIETTTEKPTSSEKKDEGKKDEKKSSEPKGK</sequence>
<dbReference type="SUPFAM" id="SSF56601">
    <property type="entry name" value="beta-lactamase/transpeptidase-like"/>
    <property type="match status" value="1"/>
</dbReference>
<organism evidence="2 3">
    <name type="scientific">Corynebacterium accolens</name>
    <dbReference type="NCBI Taxonomy" id="38284"/>
    <lineage>
        <taxon>Bacteria</taxon>
        <taxon>Bacillati</taxon>
        <taxon>Actinomycetota</taxon>
        <taxon>Actinomycetes</taxon>
        <taxon>Mycobacteriales</taxon>
        <taxon>Corynebacteriaceae</taxon>
        <taxon>Corynebacterium</taxon>
    </lineage>
</organism>
<accession>A0ABT7FQ03</accession>
<evidence type="ECO:0000313" key="2">
    <source>
        <dbReference type="EMBL" id="MDK4247673.1"/>
    </source>
</evidence>
<protein>
    <recommendedName>
        <fullName evidence="4">Serine hydrolase</fullName>
    </recommendedName>
</protein>
<feature type="region of interest" description="Disordered" evidence="1">
    <location>
        <begin position="283"/>
        <end position="322"/>
    </location>
</feature>
<gene>
    <name evidence="2" type="ORF">QPX34_06475</name>
</gene>
<evidence type="ECO:0000256" key="1">
    <source>
        <dbReference type="SAM" id="MobiDB-lite"/>
    </source>
</evidence>
<comment type="caution">
    <text evidence="2">The sequence shown here is derived from an EMBL/GenBank/DDBJ whole genome shotgun (WGS) entry which is preliminary data.</text>
</comment>
<feature type="compositionally biased region" description="Basic and acidic residues" evidence="1">
    <location>
        <begin position="301"/>
        <end position="322"/>
    </location>
</feature>
<evidence type="ECO:0008006" key="4">
    <source>
        <dbReference type="Google" id="ProtNLM"/>
    </source>
</evidence>
<evidence type="ECO:0000313" key="3">
    <source>
        <dbReference type="Proteomes" id="UP001239414"/>
    </source>
</evidence>
<dbReference type="Proteomes" id="UP001239414">
    <property type="component" value="Unassembled WGS sequence"/>
</dbReference>
<reference evidence="2 3" key="1">
    <citation type="submission" date="2023-05" db="EMBL/GenBank/DDBJ databases">
        <title>Metabolic capabilities are highly conserved among human nasal-associated Corynebacterium species in pangenomic analyses.</title>
        <authorList>
            <person name="Tran T.H."/>
            <person name="Roberts A.Q."/>
            <person name="Escapa I.F."/>
            <person name="Gao W."/>
            <person name="Conlan S."/>
            <person name="Kong H."/>
            <person name="Segre J.A."/>
            <person name="Kelly M.S."/>
            <person name="Lemon K.P."/>
        </authorList>
    </citation>
    <scope>NUCLEOTIDE SEQUENCE [LARGE SCALE GENOMIC DNA]</scope>
    <source>
        <strain evidence="2 3">KPL3802</strain>
    </source>
</reference>